<evidence type="ECO:0000313" key="2">
    <source>
        <dbReference type="EMBL" id="GCL37539.1"/>
    </source>
</evidence>
<proteinExistence type="predicted"/>
<organism evidence="2 3">
    <name type="scientific">Sphaerospermopsis reniformis</name>
    <dbReference type="NCBI Taxonomy" id="531300"/>
    <lineage>
        <taxon>Bacteria</taxon>
        <taxon>Bacillati</taxon>
        <taxon>Cyanobacteriota</taxon>
        <taxon>Cyanophyceae</taxon>
        <taxon>Nostocales</taxon>
        <taxon>Aphanizomenonaceae</taxon>
        <taxon>Sphaerospermopsis</taxon>
    </lineage>
</organism>
<comment type="caution">
    <text evidence="2">The sequence shown here is derived from an EMBL/GenBank/DDBJ whole genome shotgun (WGS) entry which is preliminary data.</text>
</comment>
<protein>
    <submittedName>
        <fullName evidence="2">Uncharacterized protein</fullName>
    </submittedName>
</protein>
<keyword evidence="1" id="KW-0472">Membrane</keyword>
<keyword evidence="1" id="KW-1133">Transmembrane helix</keyword>
<keyword evidence="3" id="KW-1185">Reference proteome</keyword>
<accession>A0A479ZXW4</accession>
<dbReference type="EMBL" id="BJCE01000083">
    <property type="protein sequence ID" value="GCL37539.1"/>
    <property type="molecule type" value="Genomic_DNA"/>
</dbReference>
<name>A0A479ZXW4_9CYAN</name>
<keyword evidence="1" id="KW-0812">Transmembrane</keyword>
<gene>
    <name evidence="2" type="ORF">SR1949_26500</name>
</gene>
<evidence type="ECO:0000313" key="3">
    <source>
        <dbReference type="Proteomes" id="UP000300142"/>
    </source>
</evidence>
<evidence type="ECO:0000256" key="1">
    <source>
        <dbReference type="SAM" id="Phobius"/>
    </source>
</evidence>
<feature type="transmembrane region" description="Helical" evidence="1">
    <location>
        <begin position="12"/>
        <end position="34"/>
    </location>
</feature>
<dbReference type="Proteomes" id="UP000300142">
    <property type="component" value="Unassembled WGS sequence"/>
</dbReference>
<reference evidence="3" key="1">
    <citation type="submission" date="2019-02" db="EMBL/GenBank/DDBJ databases">
        <title>Draft genome sequence of Sphaerospermopsis reniformis NIES-1949.</title>
        <authorList>
            <person name="Yamaguchi H."/>
            <person name="Suzuki S."/>
            <person name="Kawachi M."/>
        </authorList>
    </citation>
    <scope>NUCLEOTIDE SEQUENCE [LARGE SCALE GENOMIC DNA]</scope>
    <source>
        <strain evidence="3">NIES-1949</strain>
    </source>
</reference>
<dbReference type="AlphaFoldDB" id="A0A479ZXW4"/>
<sequence length="51" mass="5290">MVSLGEGGVVSLICWLAWAINCFANSGAVCYVSITSLTTPTPKEVSPNSSK</sequence>